<protein>
    <submittedName>
        <fullName evidence="2">Uncharacterized protein</fullName>
    </submittedName>
</protein>
<evidence type="ECO:0000256" key="1">
    <source>
        <dbReference type="SAM" id="Phobius"/>
    </source>
</evidence>
<feature type="transmembrane region" description="Helical" evidence="1">
    <location>
        <begin position="157"/>
        <end position="180"/>
    </location>
</feature>
<keyword evidence="1" id="KW-1133">Transmembrane helix</keyword>
<feature type="transmembrane region" description="Helical" evidence="1">
    <location>
        <begin position="135"/>
        <end position="151"/>
    </location>
</feature>
<accession>A0A9X3WR10</accession>
<keyword evidence="3" id="KW-1185">Reference proteome</keyword>
<feature type="transmembrane region" description="Helical" evidence="1">
    <location>
        <begin position="94"/>
        <end position="114"/>
    </location>
</feature>
<proteinExistence type="predicted"/>
<comment type="caution">
    <text evidence="2">The sequence shown here is derived from an EMBL/GenBank/DDBJ whole genome shotgun (WGS) entry which is preliminary data.</text>
</comment>
<keyword evidence="1" id="KW-0812">Transmembrane</keyword>
<dbReference type="AlphaFoldDB" id="A0A9X3WR10"/>
<name>A0A9X3WR10_9BACI</name>
<feature type="transmembrane region" description="Helical" evidence="1">
    <location>
        <begin position="56"/>
        <end position="74"/>
    </location>
</feature>
<dbReference type="Proteomes" id="UP001145072">
    <property type="component" value="Unassembled WGS sequence"/>
</dbReference>
<reference evidence="2" key="1">
    <citation type="submission" date="2022-06" db="EMBL/GenBank/DDBJ databases">
        <title>Aquibacillus sp. a new bacterium isolated from soil saline samples.</title>
        <authorList>
            <person name="Galisteo C."/>
            <person name="De La Haba R."/>
            <person name="Sanchez-Porro C."/>
            <person name="Ventosa A."/>
        </authorList>
    </citation>
    <scope>NUCLEOTIDE SEQUENCE</scope>
    <source>
        <strain evidence="2">JCM 12387</strain>
    </source>
</reference>
<evidence type="ECO:0000313" key="2">
    <source>
        <dbReference type="EMBL" id="MDC3422071.1"/>
    </source>
</evidence>
<dbReference type="EMBL" id="JAMQJZ010000016">
    <property type="protein sequence ID" value="MDC3422071.1"/>
    <property type="molecule type" value="Genomic_DNA"/>
</dbReference>
<gene>
    <name evidence="2" type="ORF">NC661_17060</name>
</gene>
<sequence>MHTIFSRVFWGFILVLFDFNFSTDAVSFDFIPDPIGYFLIFKGLSALLKNYQQAQIGVRISLLLIFLSIPSMFIDENVANETSQYWMSSWGWMYSDLLHVIHVTLVFYVFKVMVTIATQFEDNYLLNRTVNTMRWYIGINVVVLILSPFFKNIPVDIMFGMIFVLGIIAFVMEIIFLVLLRRFMKVNIDISG</sequence>
<organism evidence="2 3">
    <name type="scientific">Aquibacillus koreensis</name>
    <dbReference type="NCBI Taxonomy" id="279446"/>
    <lineage>
        <taxon>Bacteria</taxon>
        <taxon>Bacillati</taxon>
        <taxon>Bacillota</taxon>
        <taxon>Bacilli</taxon>
        <taxon>Bacillales</taxon>
        <taxon>Bacillaceae</taxon>
        <taxon>Aquibacillus</taxon>
    </lineage>
</organism>
<keyword evidence="1" id="KW-0472">Membrane</keyword>
<evidence type="ECO:0000313" key="3">
    <source>
        <dbReference type="Proteomes" id="UP001145072"/>
    </source>
</evidence>
<dbReference type="RefSeq" id="WP_259869279.1">
    <property type="nucleotide sequence ID" value="NZ_JAMQJZ010000016.1"/>
</dbReference>